<reference key="2">
    <citation type="submission" date="2011-10" db="EMBL/GenBank/DDBJ databases">
        <title>The genome and transcriptome sequence of Clonorchis sinensis provide insights into the carcinogenic liver fluke.</title>
        <authorList>
            <person name="Wang X."/>
            <person name="Huang Y."/>
            <person name="Chen W."/>
            <person name="Liu H."/>
            <person name="Guo L."/>
            <person name="Chen Y."/>
            <person name="Luo F."/>
            <person name="Zhou W."/>
            <person name="Sun J."/>
            <person name="Mao Q."/>
            <person name="Liang P."/>
            <person name="Zhou C."/>
            <person name="Tian Y."/>
            <person name="Men J."/>
            <person name="Lv X."/>
            <person name="Huang L."/>
            <person name="Zhou J."/>
            <person name="Hu Y."/>
            <person name="Li R."/>
            <person name="Zhang F."/>
            <person name="Lei H."/>
            <person name="Li X."/>
            <person name="Hu X."/>
            <person name="Liang C."/>
            <person name="Xu J."/>
            <person name="Wu Z."/>
            <person name="Yu X."/>
        </authorList>
    </citation>
    <scope>NUCLEOTIDE SEQUENCE</scope>
    <source>
        <strain>Henan</strain>
    </source>
</reference>
<evidence type="ECO:0000256" key="1">
    <source>
        <dbReference type="SAM" id="Phobius"/>
    </source>
</evidence>
<feature type="transmembrane region" description="Helical" evidence="1">
    <location>
        <begin position="142"/>
        <end position="165"/>
    </location>
</feature>
<keyword evidence="1" id="KW-0812">Transmembrane</keyword>
<gene>
    <name evidence="2" type="ORF">CLF_112974</name>
</gene>
<feature type="transmembrane region" description="Helical" evidence="1">
    <location>
        <begin position="15"/>
        <end position="35"/>
    </location>
</feature>
<feature type="transmembrane region" description="Helical" evidence="1">
    <location>
        <begin position="241"/>
        <end position="260"/>
    </location>
</feature>
<accession>G7YXD6</accession>
<feature type="transmembrane region" description="Helical" evidence="1">
    <location>
        <begin position="177"/>
        <end position="195"/>
    </location>
</feature>
<keyword evidence="1" id="KW-0472">Membrane</keyword>
<keyword evidence="3" id="KW-1185">Reference proteome</keyword>
<feature type="transmembrane region" description="Helical" evidence="1">
    <location>
        <begin position="113"/>
        <end position="130"/>
    </location>
</feature>
<feature type="transmembrane region" description="Helical" evidence="1">
    <location>
        <begin position="280"/>
        <end position="300"/>
    </location>
</feature>
<reference evidence="2" key="1">
    <citation type="journal article" date="2011" name="Genome Biol.">
        <title>The draft genome of the carcinogenic human liver fluke Clonorchis sinensis.</title>
        <authorList>
            <person name="Wang X."/>
            <person name="Chen W."/>
            <person name="Huang Y."/>
            <person name="Sun J."/>
            <person name="Men J."/>
            <person name="Liu H."/>
            <person name="Luo F."/>
            <person name="Guo L."/>
            <person name="Lv X."/>
            <person name="Deng C."/>
            <person name="Zhou C."/>
            <person name="Fan Y."/>
            <person name="Li X."/>
            <person name="Huang L."/>
            <person name="Hu Y."/>
            <person name="Liang C."/>
            <person name="Hu X."/>
            <person name="Xu J."/>
            <person name="Yu X."/>
        </authorList>
    </citation>
    <scope>NUCLEOTIDE SEQUENCE [LARGE SCALE GENOMIC DNA]</scope>
    <source>
        <strain evidence="2">Henan</strain>
    </source>
</reference>
<dbReference type="Proteomes" id="UP000008909">
    <property type="component" value="Unassembled WGS sequence"/>
</dbReference>
<name>G7YXD6_CLOSI</name>
<evidence type="ECO:0000313" key="3">
    <source>
        <dbReference type="Proteomes" id="UP000008909"/>
    </source>
</evidence>
<organism evidence="2 3">
    <name type="scientific">Clonorchis sinensis</name>
    <name type="common">Chinese liver fluke</name>
    <dbReference type="NCBI Taxonomy" id="79923"/>
    <lineage>
        <taxon>Eukaryota</taxon>
        <taxon>Metazoa</taxon>
        <taxon>Spiralia</taxon>
        <taxon>Lophotrochozoa</taxon>
        <taxon>Platyhelminthes</taxon>
        <taxon>Trematoda</taxon>
        <taxon>Digenea</taxon>
        <taxon>Opisthorchiida</taxon>
        <taxon>Opisthorchiata</taxon>
        <taxon>Opisthorchiidae</taxon>
        <taxon>Clonorchis</taxon>
    </lineage>
</organism>
<evidence type="ECO:0000313" key="2">
    <source>
        <dbReference type="EMBL" id="GAA57616.1"/>
    </source>
</evidence>
<feature type="non-terminal residue" evidence="2">
    <location>
        <position position="485"/>
    </location>
</feature>
<sequence length="485" mass="54467">MRHVVFNPLGEDLPFILYVIAAGLVLIGTLFLGVLQSTQSSDGNSRLFQHSSCIAADFSRHRQKLCAHWLPITGLNSPPIGCRQVPRFPVTNQDEAYQGSRHARSNINCGRQMLLLSGVKILLLALTARYDDDDSCRYLGYVQITAFFNFELMNVGQAAAMFLLLRTNRPVRLLGQIEVIIYLCGISIGVIWQALSPYETLNIQCLPQEMLKFMTIPFTTLSAAALSTVAIYVYCFKLNQFLEIFGIVITSGFGLAQWSLLIPLVEPGKRLQPSIEKMSFLHVAQGLVLLIYHCFLKIQVHNIMDKLNKAAINSVRWMRQKPTRRNCLANGEAPTKFETDVSLSRSWPINNTFYPHSESNLCVNFHSLKSLIMPKTDSHLDEVTTAHKIAENSSAAHDLFGPPISGSLASDENLVDLEYADDIVLIFEEEEKAQVFLDELTKVIPSFVRFLFIIIDNTTSGFNADASLPYNQDLFESLIVKKRIK</sequence>
<proteinExistence type="predicted"/>
<keyword evidence="1" id="KW-1133">Transmembrane helix</keyword>
<dbReference type="EMBL" id="DF144896">
    <property type="protein sequence ID" value="GAA57616.1"/>
    <property type="molecule type" value="Genomic_DNA"/>
</dbReference>
<protein>
    <submittedName>
        <fullName evidence="2">Uncharacterized protein</fullName>
    </submittedName>
</protein>
<dbReference type="AlphaFoldDB" id="G7YXD6"/>
<feature type="transmembrane region" description="Helical" evidence="1">
    <location>
        <begin position="215"/>
        <end position="234"/>
    </location>
</feature>